<accession>W7QX91</accession>
<dbReference type="RefSeq" id="WP_035014743.1">
    <property type="nucleotide sequence ID" value="NZ_ARZY01000018.1"/>
</dbReference>
<dbReference type="Proteomes" id="UP000019276">
    <property type="component" value="Unassembled WGS sequence"/>
</dbReference>
<dbReference type="OrthoDB" id="9788219at2"/>
<gene>
    <name evidence="5" type="primary">yciB</name>
    <name evidence="6" type="ORF">DS2_10627</name>
</gene>
<reference evidence="6 7" key="1">
    <citation type="journal article" date="2014" name="Genome Announc.">
        <title>Draft Genome Sequence of the Agar-Degrading Bacterium Catenovulum sp. Strain DS-2, Isolated from Intestines of Haliotis diversicolor.</title>
        <authorList>
            <person name="Shan D."/>
            <person name="Li X."/>
            <person name="Gu Z."/>
            <person name="Wei G."/>
            <person name="Gao Z."/>
            <person name="Shao Z."/>
        </authorList>
    </citation>
    <scope>NUCLEOTIDE SEQUENCE [LARGE SCALE GENOMIC DNA]</scope>
    <source>
        <strain evidence="6 7">DS-2</strain>
    </source>
</reference>
<dbReference type="GO" id="GO:0005886">
    <property type="term" value="C:plasma membrane"/>
    <property type="evidence" value="ECO:0007669"/>
    <property type="project" value="UniProtKB-SubCell"/>
</dbReference>
<dbReference type="PANTHER" id="PTHR36917:SF1">
    <property type="entry name" value="INNER MEMBRANE-SPANNING PROTEIN YCIB"/>
    <property type="match status" value="1"/>
</dbReference>
<evidence type="ECO:0000256" key="3">
    <source>
        <dbReference type="ARBA" id="ARBA00022989"/>
    </source>
</evidence>
<dbReference type="NCBIfam" id="TIGR00997">
    <property type="entry name" value="ispZ"/>
    <property type="match status" value="1"/>
</dbReference>
<keyword evidence="5" id="KW-0997">Cell inner membrane</keyword>
<dbReference type="NCBIfam" id="NF001324">
    <property type="entry name" value="PRK00259.1-2"/>
    <property type="match status" value="1"/>
</dbReference>
<comment type="caution">
    <text evidence="6">The sequence shown here is derived from an EMBL/GenBank/DDBJ whole genome shotgun (WGS) entry which is preliminary data.</text>
</comment>
<feature type="transmembrane region" description="Helical" evidence="5">
    <location>
        <begin position="80"/>
        <end position="98"/>
    </location>
</feature>
<comment type="similarity">
    <text evidence="5">Belongs to the YciB family.</text>
</comment>
<dbReference type="PATRIC" id="fig|1328313.3.peg.2173"/>
<evidence type="ECO:0000313" key="6">
    <source>
        <dbReference type="EMBL" id="EWH09895.1"/>
    </source>
</evidence>
<organism evidence="6 7">
    <name type="scientific">Catenovulum agarivorans DS-2</name>
    <dbReference type="NCBI Taxonomy" id="1328313"/>
    <lineage>
        <taxon>Bacteria</taxon>
        <taxon>Pseudomonadati</taxon>
        <taxon>Pseudomonadota</taxon>
        <taxon>Gammaproteobacteria</taxon>
        <taxon>Alteromonadales</taxon>
        <taxon>Alteromonadaceae</taxon>
        <taxon>Catenovulum</taxon>
    </lineage>
</organism>
<sequence>MANIFEFLHIGVFFVVYKMVDIYWATAALIGTTGLHLIYEWIKQKSMPKKQMSLFLIVLIMGGLTLYFQDDAFIKWKVTVVNGLFAVGIFISQAVFKVSPMESLLGKELALPKALWAKISYAWAGFFAAIAVLNLYVAYNFSQDFWVNFKLFGLMGLTFAFTIATIAYIYPHLPKENKEDNQ</sequence>
<dbReference type="EMBL" id="ARZY01000018">
    <property type="protein sequence ID" value="EWH09895.1"/>
    <property type="molecule type" value="Genomic_DNA"/>
</dbReference>
<feature type="transmembrane region" description="Helical" evidence="5">
    <location>
        <begin position="22"/>
        <end position="39"/>
    </location>
</feature>
<feature type="transmembrane region" description="Helical" evidence="5">
    <location>
        <begin position="151"/>
        <end position="170"/>
    </location>
</feature>
<dbReference type="HAMAP" id="MF_00189">
    <property type="entry name" value="YciB"/>
    <property type="match status" value="1"/>
</dbReference>
<feature type="transmembrane region" description="Helical" evidence="5">
    <location>
        <begin position="119"/>
        <end position="139"/>
    </location>
</feature>
<dbReference type="AlphaFoldDB" id="W7QX91"/>
<protein>
    <recommendedName>
        <fullName evidence="5">Inner membrane-spanning protein YciB</fullName>
    </recommendedName>
</protein>
<proteinExistence type="inferred from homology"/>
<keyword evidence="4 5" id="KW-0472">Membrane</keyword>
<dbReference type="PANTHER" id="PTHR36917">
    <property type="entry name" value="INTRACELLULAR SEPTATION PROTEIN A-RELATED"/>
    <property type="match status" value="1"/>
</dbReference>
<keyword evidence="3 5" id="KW-1133">Transmembrane helix</keyword>
<evidence type="ECO:0000256" key="5">
    <source>
        <dbReference type="HAMAP-Rule" id="MF_00189"/>
    </source>
</evidence>
<evidence type="ECO:0000256" key="1">
    <source>
        <dbReference type="ARBA" id="ARBA00022475"/>
    </source>
</evidence>
<evidence type="ECO:0000256" key="4">
    <source>
        <dbReference type="ARBA" id="ARBA00023136"/>
    </source>
</evidence>
<evidence type="ECO:0000313" key="7">
    <source>
        <dbReference type="Proteomes" id="UP000019276"/>
    </source>
</evidence>
<dbReference type="STRING" id="1328313.DS2_10627"/>
<comment type="subcellular location">
    <subcellularLocation>
        <location evidence="5">Cell inner membrane</location>
        <topology evidence="5">Multi-pass membrane protein</topology>
    </subcellularLocation>
</comment>
<keyword evidence="7" id="KW-1185">Reference proteome</keyword>
<feature type="transmembrane region" description="Helical" evidence="5">
    <location>
        <begin position="51"/>
        <end position="68"/>
    </location>
</feature>
<evidence type="ECO:0000256" key="2">
    <source>
        <dbReference type="ARBA" id="ARBA00022692"/>
    </source>
</evidence>
<name>W7QX91_9ALTE</name>
<comment type="function">
    <text evidence="5">Plays a role in cell envelope biogenesis, maintenance of cell envelope integrity and membrane homeostasis.</text>
</comment>
<keyword evidence="2 5" id="KW-0812">Transmembrane</keyword>
<keyword evidence="1 5" id="KW-1003">Cell membrane</keyword>
<dbReference type="eggNOG" id="COG2917">
    <property type="taxonomic scope" value="Bacteria"/>
</dbReference>
<dbReference type="Pfam" id="PF04279">
    <property type="entry name" value="IspA"/>
    <property type="match status" value="1"/>
</dbReference>
<dbReference type="InterPro" id="IPR006008">
    <property type="entry name" value="YciB"/>
</dbReference>